<dbReference type="GO" id="GO:0033554">
    <property type="term" value="P:cellular response to stress"/>
    <property type="evidence" value="ECO:0007669"/>
    <property type="project" value="TreeGrafter"/>
</dbReference>
<dbReference type="PANTHER" id="PTHR10681:SF121">
    <property type="entry name" value="ALKYL HYDROPEROXIDE REDUCTASE C"/>
    <property type="match status" value="1"/>
</dbReference>
<dbReference type="InterPro" id="IPR036249">
    <property type="entry name" value="Thioredoxin-like_sf"/>
</dbReference>
<evidence type="ECO:0000256" key="3">
    <source>
        <dbReference type="ARBA" id="ARBA00023002"/>
    </source>
</evidence>
<dbReference type="Pfam" id="PF00578">
    <property type="entry name" value="AhpC-TSA"/>
    <property type="match status" value="1"/>
</dbReference>
<dbReference type="PIRSF" id="PIRSF000239">
    <property type="entry name" value="AHPC"/>
    <property type="match status" value="1"/>
</dbReference>
<evidence type="ECO:0000313" key="9">
    <source>
        <dbReference type="EMBL" id="GAV46962.1"/>
    </source>
</evidence>
<evidence type="ECO:0000256" key="7">
    <source>
        <dbReference type="PIRSR" id="PIRSR000239-1"/>
    </source>
</evidence>
<evidence type="ECO:0000259" key="8">
    <source>
        <dbReference type="PROSITE" id="PS51352"/>
    </source>
</evidence>
<dbReference type="GO" id="GO:0005829">
    <property type="term" value="C:cytosol"/>
    <property type="evidence" value="ECO:0007669"/>
    <property type="project" value="TreeGrafter"/>
</dbReference>
<evidence type="ECO:0000256" key="5">
    <source>
        <dbReference type="ARBA" id="ARBA00025719"/>
    </source>
</evidence>
<dbReference type="Proteomes" id="UP000187013">
    <property type="component" value="Unassembled WGS sequence"/>
</dbReference>
<keyword evidence="4 6" id="KW-0676">Redox-active center</keyword>
<sequence>MSIRPSVYLHSIAPNFQCPSSQGFIDFYQYSSRSWILFFSHPSDFTPICTTEIGALAALQDEFNARNCKLLGLSTNDAETHRQWLVDIQRITGSQVRFPILCDESRKVSTTYGMIDLLHFDKAGKPIPMRSVYIIDPHKRVRLVQAYPLSTGRNTAELLRCIDSLQTVDAHNGNIMTPVNWIPGDDVVLDPDLDTISQGEKYPHHRSITNYMHLSPL</sequence>
<comment type="function">
    <text evidence="6">Thiol-specific peroxidase that catalyzes the reduction of hydrogen peroxide and organic hydroperoxides to water and alcohols, respectively.</text>
</comment>
<protein>
    <recommendedName>
        <fullName evidence="8">Thioredoxin domain-containing protein</fullName>
    </recommendedName>
</protein>
<dbReference type="InterPro" id="IPR024706">
    <property type="entry name" value="Peroxiredoxin_AhpC-typ"/>
</dbReference>
<keyword evidence="3 6" id="KW-0560">Oxidoreductase</keyword>
<dbReference type="GO" id="GO:0006979">
    <property type="term" value="P:response to oxidative stress"/>
    <property type="evidence" value="ECO:0007669"/>
    <property type="project" value="TreeGrafter"/>
</dbReference>
<dbReference type="Pfam" id="PF10417">
    <property type="entry name" value="1-cysPrx_C"/>
    <property type="match status" value="1"/>
</dbReference>
<dbReference type="Gene3D" id="3.40.30.10">
    <property type="entry name" value="Glutaredoxin"/>
    <property type="match status" value="1"/>
</dbReference>
<dbReference type="InterPro" id="IPR019479">
    <property type="entry name" value="Peroxiredoxin_C"/>
</dbReference>
<feature type="active site" description="Cysteine sulfenic acid (-SOH) intermediate; for peroxidase activity" evidence="7">
    <location>
        <position position="49"/>
    </location>
</feature>
<keyword evidence="2 6" id="KW-0049">Antioxidant</keyword>
<organism evidence="9 10">
    <name type="scientific">Zygosaccharomyces rouxii</name>
    <dbReference type="NCBI Taxonomy" id="4956"/>
    <lineage>
        <taxon>Eukaryota</taxon>
        <taxon>Fungi</taxon>
        <taxon>Dikarya</taxon>
        <taxon>Ascomycota</taxon>
        <taxon>Saccharomycotina</taxon>
        <taxon>Saccharomycetes</taxon>
        <taxon>Saccharomycetales</taxon>
        <taxon>Saccharomycetaceae</taxon>
        <taxon>Zygosaccharomyces</taxon>
    </lineage>
</organism>
<reference evidence="9 10" key="1">
    <citation type="submission" date="2016-08" db="EMBL/GenBank/DDBJ databases">
        <title>Draft genome sequence of allopolyploid Zygosaccharomyces rouxii.</title>
        <authorList>
            <person name="Watanabe J."/>
            <person name="Uehara K."/>
            <person name="Mogi Y."/>
            <person name="Tsukioka Y."/>
        </authorList>
    </citation>
    <scope>NUCLEOTIDE SEQUENCE [LARGE SCALE GENOMIC DNA]</scope>
    <source>
        <strain evidence="9 10">NBRC 110957</strain>
    </source>
</reference>
<dbReference type="GO" id="GO:0045454">
    <property type="term" value="P:cell redox homeostasis"/>
    <property type="evidence" value="ECO:0007669"/>
    <property type="project" value="TreeGrafter"/>
</dbReference>
<comment type="similarity">
    <text evidence="5">Belongs to the peroxiredoxin family. Prx6 subfamily.</text>
</comment>
<gene>
    <name evidence="9" type="ORF">ZYGR_0A05600</name>
</gene>
<dbReference type="InterPro" id="IPR013766">
    <property type="entry name" value="Thioredoxin_domain"/>
</dbReference>
<dbReference type="GO" id="GO:0042744">
    <property type="term" value="P:hydrogen peroxide catabolic process"/>
    <property type="evidence" value="ECO:0007669"/>
    <property type="project" value="TreeGrafter"/>
</dbReference>
<dbReference type="PROSITE" id="PS51352">
    <property type="entry name" value="THIOREDOXIN_2"/>
    <property type="match status" value="1"/>
</dbReference>
<evidence type="ECO:0000256" key="2">
    <source>
        <dbReference type="ARBA" id="ARBA00022862"/>
    </source>
</evidence>
<keyword evidence="1 6" id="KW-0575">Peroxidase</keyword>
<dbReference type="GO" id="GO:0008379">
    <property type="term" value="F:thioredoxin peroxidase activity"/>
    <property type="evidence" value="ECO:0007669"/>
    <property type="project" value="TreeGrafter"/>
</dbReference>
<dbReference type="FunFam" id="3.40.30.10:FF:000011">
    <property type="entry name" value="Peroxiredoxin PRX1"/>
    <property type="match status" value="1"/>
</dbReference>
<name>A0A1Q2ZTW4_ZYGRO</name>
<accession>A0A1Q2ZTW4</accession>
<evidence type="ECO:0000256" key="1">
    <source>
        <dbReference type="ARBA" id="ARBA00022559"/>
    </source>
</evidence>
<evidence type="ECO:0000256" key="4">
    <source>
        <dbReference type="ARBA" id="ARBA00023284"/>
    </source>
</evidence>
<comment type="caution">
    <text evidence="9">The sequence shown here is derived from an EMBL/GenBank/DDBJ whole genome shotgun (WGS) entry which is preliminary data.</text>
</comment>
<dbReference type="PANTHER" id="PTHR10681">
    <property type="entry name" value="THIOREDOXIN PEROXIDASE"/>
    <property type="match status" value="1"/>
</dbReference>
<dbReference type="InterPro" id="IPR050217">
    <property type="entry name" value="Peroxiredoxin"/>
</dbReference>
<dbReference type="EMBL" id="BDGX01000001">
    <property type="protein sequence ID" value="GAV46962.1"/>
    <property type="molecule type" value="Genomic_DNA"/>
</dbReference>
<dbReference type="SUPFAM" id="SSF52833">
    <property type="entry name" value="Thioredoxin-like"/>
    <property type="match status" value="1"/>
</dbReference>
<feature type="domain" description="Thioredoxin" evidence="8">
    <location>
        <begin position="7"/>
        <end position="167"/>
    </location>
</feature>
<evidence type="ECO:0000313" key="10">
    <source>
        <dbReference type="Proteomes" id="UP000187013"/>
    </source>
</evidence>
<dbReference type="OrthoDB" id="2996783at2759"/>
<dbReference type="eggNOG" id="KOG0854">
    <property type="taxonomic scope" value="Eukaryota"/>
</dbReference>
<dbReference type="AlphaFoldDB" id="A0A1Q2ZTW4"/>
<dbReference type="Gene3D" id="3.30.1020.10">
    <property type="entry name" value="Antioxidant, Horf6, Chain A, domain2"/>
    <property type="match status" value="1"/>
</dbReference>
<dbReference type="InterPro" id="IPR000866">
    <property type="entry name" value="AhpC/TSA"/>
</dbReference>
<proteinExistence type="inferred from homology"/>
<evidence type="ECO:0000256" key="6">
    <source>
        <dbReference type="PIRNR" id="PIRNR000239"/>
    </source>
</evidence>